<accession>A0ABV9HLI9</accession>
<feature type="domain" description="N-acetyltransferase" evidence="3">
    <location>
        <begin position="3"/>
        <end position="167"/>
    </location>
</feature>
<evidence type="ECO:0000256" key="1">
    <source>
        <dbReference type="ARBA" id="ARBA00022679"/>
    </source>
</evidence>
<comment type="caution">
    <text evidence="4">The sequence shown here is derived from an EMBL/GenBank/DDBJ whole genome shotgun (WGS) entry which is preliminary data.</text>
</comment>
<dbReference type="CDD" id="cd04301">
    <property type="entry name" value="NAT_SF"/>
    <property type="match status" value="1"/>
</dbReference>
<dbReference type="Proteomes" id="UP001596011">
    <property type="component" value="Unassembled WGS sequence"/>
</dbReference>
<dbReference type="Pfam" id="PF00583">
    <property type="entry name" value="Acetyltransf_1"/>
    <property type="match status" value="1"/>
</dbReference>
<dbReference type="SUPFAM" id="SSF55729">
    <property type="entry name" value="Acyl-CoA N-acyltransferases (Nat)"/>
    <property type="match status" value="1"/>
</dbReference>
<dbReference type="InterPro" id="IPR050832">
    <property type="entry name" value="Bact_Acetyltransf"/>
</dbReference>
<proteinExistence type="predicted"/>
<evidence type="ECO:0000313" key="5">
    <source>
        <dbReference type="Proteomes" id="UP001596011"/>
    </source>
</evidence>
<dbReference type="GO" id="GO:0016746">
    <property type="term" value="F:acyltransferase activity"/>
    <property type="evidence" value="ECO:0007669"/>
    <property type="project" value="UniProtKB-KW"/>
</dbReference>
<name>A0ABV9HLI9_9MICO</name>
<keyword evidence="5" id="KW-1185">Reference proteome</keyword>
<dbReference type="PANTHER" id="PTHR43877">
    <property type="entry name" value="AMINOALKYLPHOSPHONATE N-ACETYLTRANSFERASE-RELATED-RELATED"/>
    <property type="match status" value="1"/>
</dbReference>
<dbReference type="PANTHER" id="PTHR43877:SF2">
    <property type="entry name" value="AMINOALKYLPHOSPHONATE N-ACETYLTRANSFERASE-RELATED"/>
    <property type="match status" value="1"/>
</dbReference>
<dbReference type="EC" id="2.3.1.-" evidence="4"/>
<keyword evidence="1 4" id="KW-0808">Transferase</keyword>
<dbReference type="RefSeq" id="WP_377139872.1">
    <property type="nucleotide sequence ID" value="NZ_JBHSFI010000008.1"/>
</dbReference>
<evidence type="ECO:0000259" key="3">
    <source>
        <dbReference type="PROSITE" id="PS51186"/>
    </source>
</evidence>
<gene>
    <name evidence="4" type="ORF">ACFO6V_22870</name>
</gene>
<organism evidence="4 5">
    <name type="scientific">Promicromonospora alba</name>
    <dbReference type="NCBI Taxonomy" id="1616110"/>
    <lineage>
        <taxon>Bacteria</taxon>
        <taxon>Bacillati</taxon>
        <taxon>Actinomycetota</taxon>
        <taxon>Actinomycetes</taxon>
        <taxon>Micrococcales</taxon>
        <taxon>Promicromonosporaceae</taxon>
        <taxon>Promicromonospora</taxon>
    </lineage>
</organism>
<evidence type="ECO:0000256" key="2">
    <source>
        <dbReference type="ARBA" id="ARBA00023315"/>
    </source>
</evidence>
<dbReference type="EMBL" id="JBHSFI010000008">
    <property type="protein sequence ID" value="MFC4631109.1"/>
    <property type="molecule type" value="Genomic_DNA"/>
</dbReference>
<protein>
    <submittedName>
        <fullName evidence="4">GNAT family N-acetyltransferase</fullName>
        <ecNumber evidence="4">2.3.1.-</ecNumber>
    </submittedName>
</protein>
<evidence type="ECO:0000313" key="4">
    <source>
        <dbReference type="EMBL" id="MFC4631109.1"/>
    </source>
</evidence>
<dbReference type="InterPro" id="IPR016181">
    <property type="entry name" value="Acyl_CoA_acyltransferase"/>
</dbReference>
<keyword evidence="2 4" id="KW-0012">Acyltransferase</keyword>
<dbReference type="InterPro" id="IPR000182">
    <property type="entry name" value="GNAT_dom"/>
</dbReference>
<dbReference type="PROSITE" id="PS51186">
    <property type="entry name" value="GNAT"/>
    <property type="match status" value="1"/>
</dbReference>
<reference evidence="5" key="1">
    <citation type="journal article" date="2019" name="Int. J. Syst. Evol. Microbiol.">
        <title>The Global Catalogue of Microorganisms (GCM) 10K type strain sequencing project: providing services to taxonomists for standard genome sequencing and annotation.</title>
        <authorList>
            <consortium name="The Broad Institute Genomics Platform"/>
            <consortium name="The Broad Institute Genome Sequencing Center for Infectious Disease"/>
            <person name="Wu L."/>
            <person name="Ma J."/>
        </authorList>
    </citation>
    <scope>NUCLEOTIDE SEQUENCE [LARGE SCALE GENOMIC DNA]</scope>
    <source>
        <strain evidence="5">CCUG 42722</strain>
    </source>
</reference>
<sequence>MTLTIRPRREEDLPSLASTLVRVHAVDGYPVEGVADPEAWLRHPHEIQSWTAADDDGPIGQVTLTRAQPEDDVAVAWHKYTGGDIERLAIAARLFVDRDHRGSGAGHLLMETARDFARSHGLAIALDVVLKDRAAIRLYERLGAERISDVIHWYGDGLTAAGVVYVI</sequence>
<dbReference type="Gene3D" id="3.40.630.30">
    <property type="match status" value="1"/>
</dbReference>